<evidence type="ECO:0000256" key="7">
    <source>
        <dbReference type="ARBA" id="ARBA00023163"/>
    </source>
</evidence>
<dbReference type="FunFam" id="3.30.565.10:FF:000006">
    <property type="entry name" value="Sensor histidine kinase WalK"/>
    <property type="match status" value="1"/>
</dbReference>
<keyword evidence="5 12" id="KW-0418">Kinase</keyword>
<dbReference type="InterPro" id="IPR011110">
    <property type="entry name" value="Reg_prop"/>
</dbReference>
<feature type="domain" description="Histidine kinase" evidence="10">
    <location>
        <begin position="881"/>
        <end position="1115"/>
    </location>
</feature>
<dbReference type="Pfam" id="PF00072">
    <property type="entry name" value="Response_reg"/>
    <property type="match status" value="1"/>
</dbReference>
<sequence>MSFKLDANIWYKRFWGVVFLLGPIIGASQDMINFEHITTDNGLSQSDINAIYQDKKGFMWFATHDGLNKYDGYDFTIYKPQINQPESISSNLIFDIVGDQDDNLWIGTTGKGLNYFNRSTEKFIRFQHDENNKGSLSSDHVIKVLLDSKNRLWVGTSKGLNMLDLKKMKDSAVFEHFYPEINSNEIFSRANSINSLYEDDKGHIWTGTAQGLFKISRDKNGDQYLQSVNEAIGLPKTRVECIGSDNFGRLLIGTGNGVYVQMAGPDSTKIQKFHEGDFNKLLVDNNNHIWFGTNEGLLYFKNTNKDNVPILENHFKYDSRNKFSLSKNIVKSLFLDKTGIIWIGTNGGGVNKYDPERKQFRHVRKSLDPNSLSYDKIRSMYEDSNGALWIGTEGGGLNMLKKEYDDGTYNNFRVFDNIQRTFALTEAFHNDRKILFVGAENEHGLYILDITNPNRIKEENIIKAEDVDTSVFSLLTDSQNNIWIGTYGGGVQRWVPNKDSKQYTKDVFINSPSNPSSLPSNIVRNIYEDSHGNIWFGTGDGLGKLSLDQKGKKQPNFTVYKNDPKNPGSISHNYILAIRESTAGDLWVGTFGGGLNKLVQSDGNGLDSFISYTETDGLPNNVIKGILEDNMGYLWLSTNQGLSKFNPKEVTFKNYDVNDGLQNNEFQELAALKRKDGEMLFGGINGFNTFYPEKITENSFEAETVITNFSISNKPVKIDEEINGRVILNKSIEETKELHLKYGENNFSFEFASIHYAAPEKNVFAYMLEGFDKGWIQTSSEKRFATYTNIEPGWYTLKVKASNNDGIWDSSPSEVRIRVIPPWWRTNSAYVLYTLLFLGMLWLFWRYTFISTTKKHQLELEYLEKEKAEELQRIKLEFFTNISHEFKTPLTLIKGPLEYLQKNVEKLEKKIVLEQYGLMYKNTNYLMRLINQLLDFRKINQGKMHLVVRHGNVLDFVKVVAEPFQFLARKQSIDFKIISEQDKIMSWFDQDALEKILNNLLSNAFKFTPENGTISIKISEERELDTYGILKAQPLNLGALIIQVQDSGIGITPDRMDSIFKRFYVEKDDKKLNPEGAGIGLSFTKSLVELHQGKIDIISEPNKGANFIVRLPIEKVAYENNLEITCKEVNDSDYSMRSTEAEYFAIGINDEMEDSNISKSRSKLPVLLVVDDNADIRAFIKQTLGDSYTVYEAENGEVGLQVANKLIPNIILTDVIMPVMDGIELCGILKSKKETSHIPIVMLTAKSSEESEIEGLIKGADDYISKPFSIDSLRLKLTNIIKTREELRKRFNRDITLNPTDVTVTSADETFLQLAIDTVEKHMMNTDFSVEMLVKEMGISRSNLYLKFKELTGLSSSEFIRNIRLKRAVQLLEKSDMSVKEIMYMTGFNTASYFSKCFKKQFGVIPSEYLDQQSLQSK</sequence>
<dbReference type="InterPro" id="IPR011123">
    <property type="entry name" value="Y_Y_Y"/>
</dbReference>
<dbReference type="Proteomes" id="UP000184406">
    <property type="component" value="Unassembled WGS sequence"/>
</dbReference>
<dbReference type="Pfam" id="PF02518">
    <property type="entry name" value="HATPase_c"/>
    <property type="match status" value="1"/>
</dbReference>
<evidence type="ECO:0000259" key="11">
    <source>
        <dbReference type="PROSITE" id="PS50110"/>
    </source>
</evidence>
<keyword evidence="4" id="KW-0808">Transferase</keyword>
<proteinExistence type="predicted"/>
<dbReference type="Gene3D" id="2.60.40.10">
    <property type="entry name" value="Immunoglobulins"/>
    <property type="match status" value="1"/>
</dbReference>
<evidence type="ECO:0000259" key="10">
    <source>
        <dbReference type="PROSITE" id="PS50109"/>
    </source>
</evidence>
<dbReference type="InterPro" id="IPR015943">
    <property type="entry name" value="WD40/YVTN_repeat-like_dom_sf"/>
</dbReference>
<dbReference type="PROSITE" id="PS01124">
    <property type="entry name" value="HTH_ARAC_FAMILY_2"/>
    <property type="match status" value="1"/>
</dbReference>
<dbReference type="PRINTS" id="PR00344">
    <property type="entry name" value="BCTRLSENSOR"/>
</dbReference>
<dbReference type="SUPFAM" id="SSF52172">
    <property type="entry name" value="CheY-like"/>
    <property type="match status" value="1"/>
</dbReference>
<evidence type="ECO:0000256" key="3">
    <source>
        <dbReference type="ARBA" id="ARBA00022553"/>
    </source>
</evidence>
<dbReference type="Pfam" id="PF00512">
    <property type="entry name" value="HisKA"/>
    <property type="match status" value="1"/>
</dbReference>
<dbReference type="InterPro" id="IPR003594">
    <property type="entry name" value="HATPase_dom"/>
</dbReference>
<accession>A0A1M5EWT5</accession>
<dbReference type="PANTHER" id="PTHR43547:SF2">
    <property type="entry name" value="HYBRID SIGNAL TRANSDUCTION HISTIDINE KINASE C"/>
    <property type="match status" value="1"/>
</dbReference>
<keyword evidence="6" id="KW-0805">Transcription regulation</keyword>
<dbReference type="PANTHER" id="PTHR43547">
    <property type="entry name" value="TWO-COMPONENT HISTIDINE KINASE"/>
    <property type="match status" value="1"/>
</dbReference>
<dbReference type="SUPFAM" id="SSF55874">
    <property type="entry name" value="ATPase domain of HSP90 chaperone/DNA topoisomerase II/histidine kinase"/>
    <property type="match status" value="1"/>
</dbReference>
<feature type="domain" description="HTH araC/xylS-type" evidence="9">
    <location>
        <begin position="1313"/>
        <end position="1412"/>
    </location>
</feature>
<evidence type="ECO:0000313" key="13">
    <source>
        <dbReference type="Proteomes" id="UP000184406"/>
    </source>
</evidence>
<dbReference type="EMBL" id="FQUX01000008">
    <property type="protein sequence ID" value="SHF83512.1"/>
    <property type="molecule type" value="Genomic_DNA"/>
</dbReference>
<dbReference type="InterPro" id="IPR005467">
    <property type="entry name" value="His_kinase_dom"/>
</dbReference>
<evidence type="ECO:0000256" key="1">
    <source>
        <dbReference type="ARBA" id="ARBA00000085"/>
    </source>
</evidence>
<organism evidence="12 13">
    <name type="scientific">Arenibacter palladensis</name>
    <dbReference type="NCBI Taxonomy" id="237373"/>
    <lineage>
        <taxon>Bacteria</taxon>
        <taxon>Pseudomonadati</taxon>
        <taxon>Bacteroidota</taxon>
        <taxon>Flavobacteriia</taxon>
        <taxon>Flavobacteriales</taxon>
        <taxon>Flavobacteriaceae</taxon>
        <taxon>Arenibacter</taxon>
    </lineage>
</organism>
<protein>
    <recommendedName>
        <fullName evidence="2">histidine kinase</fullName>
        <ecNumber evidence="2">2.7.13.3</ecNumber>
    </recommendedName>
</protein>
<dbReference type="FunFam" id="1.10.10.60:FF:000284">
    <property type="entry name" value="Two-component system sensor histidine kinase/response regulator"/>
    <property type="match status" value="1"/>
</dbReference>
<dbReference type="GO" id="GO:0000155">
    <property type="term" value="F:phosphorelay sensor kinase activity"/>
    <property type="evidence" value="ECO:0007669"/>
    <property type="project" value="InterPro"/>
</dbReference>
<dbReference type="FunFam" id="2.60.40.10:FF:000791">
    <property type="entry name" value="Two-component system sensor histidine kinase/response regulator"/>
    <property type="match status" value="1"/>
</dbReference>
<dbReference type="RefSeq" id="WP_072864196.1">
    <property type="nucleotide sequence ID" value="NZ_FQUX01000008.1"/>
</dbReference>
<dbReference type="SMART" id="SM00387">
    <property type="entry name" value="HATPase_c"/>
    <property type="match status" value="1"/>
</dbReference>
<dbReference type="Gene3D" id="3.40.50.2300">
    <property type="match status" value="1"/>
</dbReference>
<dbReference type="CDD" id="cd00146">
    <property type="entry name" value="PKD"/>
    <property type="match status" value="1"/>
</dbReference>
<dbReference type="InterPro" id="IPR018060">
    <property type="entry name" value="HTH_AraC"/>
</dbReference>
<dbReference type="SMART" id="SM00342">
    <property type="entry name" value="HTH_ARAC"/>
    <property type="match status" value="1"/>
</dbReference>
<evidence type="ECO:0000256" key="2">
    <source>
        <dbReference type="ARBA" id="ARBA00012438"/>
    </source>
</evidence>
<dbReference type="FunFam" id="1.10.287.130:FF:000045">
    <property type="entry name" value="Two-component system sensor histidine kinase/response regulator"/>
    <property type="match status" value="1"/>
</dbReference>
<dbReference type="InterPro" id="IPR036890">
    <property type="entry name" value="HATPase_C_sf"/>
</dbReference>
<evidence type="ECO:0000313" key="12">
    <source>
        <dbReference type="EMBL" id="SHF83512.1"/>
    </source>
</evidence>
<evidence type="ECO:0000256" key="4">
    <source>
        <dbReference type="ARBA" id="ARBA00022679"/>
    </source>
</evidence>
<dbReference type="OrthoDB" id="358279at2"/>
<feature type="domain" description="Response regulatory" evidence="11">
    <location>
        <begin position="1166"/>
        <end position="1281"/>
    </location>
</feature>
<gene>
    <name evidence="12" type="ORF">SAMN03080594_10838</name>
</gene>
<dbReference type="CDD" id="cd00082">
    <property type="entry name" value="HisKA"/>
    <property type="match status" value="1"/>
</dbReference>
<dbReference type="InterPro" id="IPR013783">
    <property type="entry name" value="Ig-like_fold"/>
</dbReference>
<dbReference type="PROSITE" id="PS50109">
    <property type="entry name" value="HIS_KIN"/>
    <property type="match status" value="1"/>
</dbReference>
<keyword evidence="3 8" id="KW-0597">Phosphoprotein</keyword>
<dbReference type="Pfam" id="PF07495">
    <property type="entry name" value="Y_Y_Y"/>
    <property type="match status" value="1"/>
</dbReference>
<dbReference type="GO" id="GO:0043565">
    <property type="term" value="F:sequence-specific DNA binding"/>
    <property type="evidence" value="ECO:0007669"/>
    <property type="project" value="InterPro"/>
</dbReference>
<dbReference type="Gene3D" id="3.30.565.10">
    <property type="entry name" value="Histidine kinase-like ATPase, C-terminal domain"/>
    <property type="match status" value="1"/>
</dbReference>
<dbReference type="InterPro" id="IPR003661">
    <property type="entry name" value="HisK_dim/P_dom"/>
</dbReference>
<dbReference type="PROSITE" id="PS50110">
    <property type="entry name" value="RESPONSE_REGULATORY"/>
    <property type="match status" value="1"/>
</dbReference>
<dbReference type="InterPro" id="IPR009057">
    <property type="entry name" value="Homeodomain-like_sf"/>
</dbReference>
<comment type="catalytic activity">
    <reaction evidence="1">
        <text>ATP + protein L-histidine = ADP + protein N-phospho-L-histidine.</text>
        <dbReference type="EC" id="2.7.13.3"/>
    </reaction>
</comment>
<evidence type="ECO:0000256" key="6">
    <source>
        <dbReference type="ARBA" id="ARBA00023015"/>
    </source>
</evidence>
<dbReference type="SMART" id="SM00448">
    <property type="entry name" value="REC"/>
    <property type="match status" value="1"/>
</dbReference>
<reference evidence="13" key="1">
    <citation type="submission" date="2016-11" db="EMBL/GenBank/DDBJ databases">
        <authorList>
            <person name="Varghese N."/>
            <person name="Submissions S."/>
        </authorList>
    </citation>
    <scope>NUCLEOTIDE SEQUENCE [LARGE SCALE GENOMIC DNA]</scope>
    <source>
        <strain evidence="13">DSM 17539</strain>
    </source>
</reference>
<dbReference type="InterPro" id="IPR011006">
    <property type="entry name" value="CheY-like_superfamily"/>
</dbReference>
<keyword evidence="7" id="KW-0804">Transcription</keyword>
<feature type="modified residue" description="4-aspartylphosphate" evidence="8">
    <location>
        <position position="1214"/>
    </location>
</feature>
<dbReference type="SUPFAM" id="SSF46689">
    <property type="entry name" value="Homeodomain-like"/>
    <property type="match status" value="1"/>
</dbReference>
<dbReference type="GO" id="GO:0003700">
    <property type="term" value="F:DNA-binding transcription factor activity"/>
    <property type="evidence" value="ECO:0007669"/>
    <property type="project" value="InterPro"/>
</dbReference>
<dbReference type="Gene3D" id="1.10.287.130">
    <property type="match status" value="1"/>
</dbReference>
<dbReference type="EC" id="2.7.13.3" evidence="2"/>
<dbReference type="SMART" id="SM00388">
    <property type="entry name" value="HisKA"/>
    <property type="match status" value="1"/>
</dbReference>
<evidence type="ECO:0000256" key="8">
    <source>
        <dbReference type="PROSITE-ProRule" id="PRU00169"/>
    </source>
</evidence>
<dbReference type="SUPFAM" id="SSF47384">
    <property type="entry name" value="Homodimeric domain of signal transducing histidine kinase"/>
    <property type="match status" value="1"/>
</dbReference>
<dbReference type="Gene3D" id="1.10.10.60">
    <property type="entry name" value="Homeodomain-like"/>
    <property type="match status" value="2"/>
</dbReference>
<dbReference type="Pfam" id="PF07494">
    <property type="entry name" value="Reg_prop"/>
    <property type="match status" value="8"/>
</dbReference>
<dbReference type="SUPFAM" id="SSF63829">
    <property type="entry name" value="Calcium-dependent phosphotriesterase"/>
    <property type="match status" value="3"/>
</dbReference>
<evidence type="ECO:0000259" key="9">
    <source>
        <dbReference type="PROSITE" id="PS01124"/>
    </source>
</evidence>
<dbReference type="Pfam" id="PF12833">
    <property type="entry name" value="HTH_18"/>
    <property type="match status" value="1"/>
</dbReference>
<evidence type="ECO:0000256" key="5">
    <source>
        <dbReference type="ARBA" id="ARBA00022777"/>
    </source>
</evidence>
<dbReference type="Gene3D" id="2.130.10.10">
    <property type="entry name" value="YVTN repeat-like/Quinoprotein amine dehydrogenase"/>
    <property type="match status" value="3"/>
</dbReference>
<keyword evidence="13" id="KW-1185">Reference proteome</keyword>
<dbReference type="InterPro" id="IPR036097">
    <property type="entry name" value="HisK_dim/P_sf"/>
</dbReference>
<name>A0A1M5EWT5_9FLAO</name>
<dbReference type="InterPro" id="IPR001789">
    <property type="entry name" value="Sig_transdc_resp-reg_receiver"/>
</dbReference>
<dbReference type="InterPro" id="IPR004358">
    <property type="entry name" value="Sig_transdc_His_kin-like_C"/>
</dbReference>